<dbReference type="FunFam" id="3.20.20.10:FF:000002">
    <property type="entry name" value="Alanine racemase"/>
    <property type="match status" value="1"/>
</dbReference>
<dbReference type="InterPro" id="IPR009006">
    <property type="entry name" value="Ala_racemase/Decarboxylase_C"/>
</dbReference>
<dbReference type="PANTHER" id="PTHR30511">
    <property type="entry name" value="ALANINE RACEMASE"/>
    <property type="match status" value="1"/>
</dbReference>
<dbReference type="CDD" id="cd00430">
    <property type="entry name" value="PLPDE_III_AR"/>
    <property type="match status" value="1"/>
</dbReference>
<dbReference type="EC" id="5.1.1.1" evidence="4"/>
<comment type="cofactor">
    <cofactor evidence="1 4 5">
        <name>pyridoxal 5'-phosphate</name>
        <dbReference type="ChEBI" id="CHEBI:597326"/>
    </cofactor>
</comment>
<name>A0A6I5ZPR7_9FIRM</name>
<dbReference type="InterPro" id="IPR020622">
    <property type="entry name" value="Ala_racemase_pyridoxalP-BS"/>
</dbReference>
<dbReference type="AlphaFoldDB" id="A0A6I5ZPR7"/>
<dbReference type="HAMAP" id="MF_01201">
    <property type="entry name" value="Ala_racemase"/>
    <property type="match status" value="1"/>
</dbReference>
<dbReference type="Pfam" id="PF00842">
    <property type="entry name" value="Ala_racemase_C"/>
    <property type="match status" value="1"/>
</dbReference>
<evidence type="ECO:0000256" key="2">
    <source>
        <dbReference type="ARBA" id="ARBA00022898"/>
    </source>
</evidence>
<dbReference type="InterPro" id="IPR001608">
    <property type="entry name" value="Ala_racemase_N"/>
</dbReference>
<evidence type="ECO:0000256" key="5">
    <source>
        <dbReference type="PIRSR" id="PIRSR600821-50"/>
    </source>
</evidence>
<keyword evidence="3 4" id="KW-0413">Isomerase</keyword>
<evidence type="ECO:0000256" key="1">
    <source>
        <dbReference type="ARBA" id="ARBA00001933"/>
    </source>
</evidence>
<evidence type="ECO:0000313" key="8">
    <source>
        <dbReference type="EMBL" id="QGP91788.1"/>
    </source>
</evidence>
<evidence type="ECO:0000256" key="4">
    <source>
        <dbReference type="HAMAP-Rule" id="MF_01201"/>
    </source>
</evidence>
<evidence type="ECO:0000256" key="6">
    <source>
        <dbReference type="PIRSR" id="PIRSR600821-52"/>
    </source>
</evidence>
<feature type="domain" description="Alanine racemase C-terminal" evidence="7">
    <location>
        <begin position="292"/>
        <end position="424"/>
    </location>
</feature>
<keyword evidence="9" id="KW-1185">Reference proteome</keyword>
<dbReference type="GO" id="GO:0030632">
    <property type="term" value="P:D-alanine biosynthetic process"/>
    <property type="evidence" value="ECO:0007669"/>
    <property type="project" value="UniProtKB-UniRule"/>
</dbReference>
<dbReference type="GO" id="GO:0008784">
    <property type="term" value="F:alanine racemase activity"/>
    <property type="evidence" value="ECO:0007669"/>
    <property type="project" value="UniProtKB-UniRule"/>
</dbReference>
<feature type="binding site" evidence="4 6">
    <location>
        <position position="387"/>
    </location>
    <ligand>
        <name>substrate</name>
    </ligand>
</feature>
<proteinExistence type="inferred from homology"/>
<comment type="catalytic activity">
    <reaction evidence="4">
        <text>L-alanine = D-alanine</text>
        <dbReference type="Rhea" id="RHEA:20249"/>
        <dbReference type="ChEBI" id="CHEBI:57416"/>
        <dbReference type="ChEBI" id="CHEBI:57972"/>
        <dbReference type="EC" id="5.1.1.1"/>
    </reaction>
</comment>
<dbReference type="InterPro" id="IPR029066">
    <property type="entry name" value="PLP-binding_barrel"/>
</dbReference>
<comment type="similarity">
    <text evidence="4">Belongs to the alanine racemase family.</text>
</comment>
<dbReference type="Gene3D" id="3.20.20.10">
    <property type="entry name" value="Alanine racemase"/>
    <property type="match status" value="1"/>
</dbReference>
<dbReference type="Proteomes" id="UP000425916">
    <property type="component" value="Chromosome"/>
</dbReference>
<dbReference type="PROSITE" id="PS00395">
    <property type="entry name" value="ALANINE_RACEMASE"/>
    <property type="match status" value="1"/>
</dbReference>
<dbReference type="GO" id="GO:0030170">
    <property type="term" value="F:pyridoxal phosphate binding"/>
    <property type="evidence" value="ECO:0007669"/>
    <property type="project" value="UniProtKB-UniRule"/>
</dbReference>
<dbReference type="Gene3D" id="2.40.37.10">
    <property type="entry name" value="Lyase, Ornithine Decarboxylase, Chain A, domain 1"/>
    <property type="match status" value="1"/>
</dbReference>
<organism evidence="8 9">
    <name type="scientific">Neomoorella glycerini</name>
    <dbReference type="NCBI Taxonomy" id="55779"/>
    <lineage>
        <taxon>Bacteria</taxon>
        <taxon>Bacillati</taxon>
        <taxon>Bacillota</taxon>
        <taxon>Clostridia</taxon>
        <taxon>Neomoorellales</taxon>
        <taxon>Neomoorellaceae</taxon>
        <taxon>Neomoorella</taxon>
    </lineage>
</organism>
<dbReference type="EMBL" id="CP046244">
    <property type="protein sequence ID" value="QGP91788.1"/>
    <property type="molecule type" value="Genomic_DNA"/>
</dbReference>
<keyword evidence="2 4" id="KW-0663">Pyridoxal phosphate</keyword>
<comment type="pathway">
    <text evidence="4">Amino-acid biosynthesis; D-alanine biosynthesis; D-alanine from L-alanine: step 1/1.</text>
</comment>
<sequence length="456" mass="49540">MQEYRRSCPKQLKRKEMELSISFFYCMPLFDVNYSLKIGWCQSPVDLAKLTRLAGPRWIEIEATALEHNLRAVKGLLQPPTRLLAVIKADAYGAGAVEVARILLATGADYLGVTTLAEGQELRRAGITAPILLMSPLLPEELPQALTDDLTLTISSRSGAEAAAAAAATVGRQARLHLKVETGLQRTGLEPGEVVPLAREMRCWPVVQLEGIYSHLAEAAHPGAARRQMECFQRVLMELEGQQISLPLKHICNSTGLLLHPEMHLDMVRAGTLLYGHFPYQAPRRGLDLKNPWQFKARILFIHDVAAGTPVGYGGDYVVKKATRLAVIPVGYADGFALTPVSRPKDLNDLARHLVKTVLAYLGRGGGEGTAVTIAGQRAPVVGRVGMQLSIVDVGHLPEVKVGQEVQLDLRRPTASARLPRVYCREGQPYLVRTTSGEMVPVLSSAGQNLAPGAGI</sequence>
<feature type="active site" description="Proton acceptor; specific for L-alanine" evidence="4">
    <location>
        <position position="313"/>
    </location>
</feature>
<dbReference type="PANTHER" id="PTHR30511:SF0">
    <property type="entry name" value="ALANINE RACEMASE, CATABOLIC-RELATED"/>
    <property type="match status" value="1"/>
</dbReference>
<evidence type="ECO:0000259" key="7">
    <source>
        <dbReference type="SMART" id="SM01005"/>
    </source>
</evidence>
<dbReference type="UniPathway" id="UPA00042">
    <property type="reaction ID" value="UER00497"/>
</dbReference>
<dbReference type="InterPro" id="IPR000821">
    <property type="entry name" value="Ala_racemase"/>
</dbReference>
<protein>
    <recommendedName>
        <fullName evidence="4">Alanine racemase</fullName>
        <ecNumber evidence="4">5.1.1.1</ecNumber>
    </recommendedName>
</protein>
<dbReference type="NCBIfam" id="TIGR00492">
    <property type="entry name" value="alr"/>
    <property type="match status" value="1"/>
</dbReference>
<dbReference type="GO" id="GO:0005829">
    <property type="term" value="C:cytosol"/>
    <property type="evidence" value="ECO:0007669"/>
    <property type="project" value="TreeGrafter"/>
</dbReference>
<feature type="active site" description="Proton acceptor; specific for D-alanine" evidence="4">
    <location>
        <position position="88"/>
    </location>
</feature>
<dbReference type="SUPFAM" id="SSF50621">
    <property type="entry name" value="Alanine racemase C-terminal domain-like"/>
    <property type="match status" value="1"/>
</dbReference>
<comment type="function">
    <text evidence="4">Catalyzes the interconversion of L-alanine and D-alanine. May also act on other amino acids.</text>
</comment>
<feature type="modified residue" description="N6-(pyridoxal phosphate)lysine" evidence="4 5">
    <location>
        <position position="88"/>
    </location>
</feature>
<gene>
    <name evidence="8" type="ORF">MGLY_11300</name>
</gene>
<dbReference type="Pfam" id="PF01168">
    <property type="entry name" value="Ala_racemase_N"/>
    <property type="match status" value="1"/>
</dbReference>
<reference evidence="8 9" key="1">
    <citation type="submission" date="2019-11" db="EMBL/GenBank/DDBJ databases">
        <title>Genome sequence of Moorella glycerini DSM11254.</title>
        <authorList>
            <person name="Poehlein A."/>
            <person name="Boeer T."/>
            <person name="Daniel R."/>
        </authorList>
    </citation>
    <scope>NUCLEOTIDE SEQUENCE [LARGE SCALE GENOMIC DNA]</scope>
    <source>
        <strain evidence="8 9">DSM 11254</strain>
    </source>
</reference>
<accession>A0A6I5ZPR7</accession>
<feature type="binding site" evidence="4 6">
    <location>
        <position position="186"/>
    </location>
    <ligand>
        <name>substrate</name>
    </ligand>
</feature>
<evidence type="ECO:0000256" key="3">
    <source>
        <dbReference type="ARBA" id="ARBA00023235"/>
    </source>
</evidence>
<dbReference type="SUPFAM" id="SSF51419">
    <property type="entry name" value="PLP-binding barrel"/>
    <property type="match status" value="1"/>
</dbReference>
<dbReference type="PRINTS" id="PR00992">
    <property type="entry name" value="ALARACEMASE"/>
</dbReference>
<dbReference type="SMART" id="SM01005">
    <property type="entry name" value="Ala_racemase_C"/>
    <property type="match status" value="1"/>
</dbReference>
<dbReference type="InterPro" id="IPR011079">
    <property type="entry name" value="Ala_racemase_C"/>
</dbReference>
<evidence type="ECO:0000313" key="9">
    <source>
        <dbReference type="Proteomes" id="UP000425916"/>
    </source>
</evidence>